<gene>
    <name evidence="1" type="ORF">METZ01_LOCUS424386</name>
</gene>
<protein>
    <submittedName>
        <fullName evidence="1">Uncharacterized protein</fullName>
    </submittedName>
</protein>
<sequence length="164" mass="20148">MFTHKFEKPTSKLYFNKYPFKVCFKVPTSGTGEFASDFPDKSYDLWPEDVKKTYDIIEEYRHDFCYFRDIKNTPYNLELIKVNRELRLWLRTKDYDSVKERTHVYRTLFIQDFKDYQDLIDTYPSYIMQAERPINTDHQGMLEAGQKIVYRKNFFWRGYRFRGN</sequence>
<dbReference type="AlphaFoldDB" id="A0A382XK81"/>
<reference evidence="1" key="1">
    <citation type="submission" date="2018-05" db="EMBL/GenBank/DDBJ databases">
        <authorList>
            <person name="Lanie J.A."/>
            <person name="Ng W.-L."/>
            <person name="Kazmierczak K.M."/>
            <person name="Andrzejewski T.M."/>
            <person name="Davidsen T.M."/>
            <person name="Wayne K.J."/>
            <person name="Tettelin H."/>
            <person name="Glass J.I."/>
            <person name="Rusch D."/>
            <person name="Podicherti R."/>
            <person name="Tsui H.-C.T."/>
            <person name="Winkler M.E."/>
        </authorList>
    </citation>
    <scope>NUCLEOTIDE SEQUENCE</scope>
</reference>
<dbReference type="EMBL" id="UINC01168482">
    <property type="protein sequence ID" value="SVD71532.1"/>
    <property type="molecule type" value="Genomic_DNA"/>
</dbReference>
<name>A0A382XK81_9ZZZZ</name>
<accession>A0A382XK81</accession>
<evidence type="ECO:0000313" key="1">
    <source>
        <dbReference type="EMBL" id="SVD71532.1"/>
    </source>
</evidence>
<proteinExistence type="predicted"/>
<organism evidence="1">
    <name type="scientific">marine metagenome</name>
    <dbReference type="NCBI Taxonomy" id="408172"/>
    <lineage>
        <taxon>unclassified sequences</taxon>
        <taxon>metagenomes</taxon>
        <taxon>ecological metagenomes</taxon>
    </lineage>
</organism>